<name>A0A7J5U2M2_9BACT</name>
<keyword evidence="3" id="KW-1185">Reference proteome</keyword>
<feature type="domain" description="N-acetyltransferase" evidence="1">
    <location>
        <begin position="21"/>
        <end position="204"/>
    </location>
</feature>
<dbReference type="EMBL" id="WELI01000003">
    <property type="protein sequence ID" value="KAB7731234.1"/>
    <property type="molecule type" value="Genomic_DNA"/>
</dbReference>
<reference evidence="2 3" key="1">
    <citation type="submission" date="2019-10" db="EMBL/GenBank/DDBJ databases">
        <title>Rudanella paleaurantiibacter sp. nov., isolated from sludge.</title>
        <authorList>
            <person name="Xu S.Q."/>
        </authorList>
    </citation>
    <scope>NUCLEOTIDE SEQUENCE [LARGE SCALE GENOMIC DNA]</scope>
    <source>
        <strain evidence="2 3">HX-22-17</strain>
    </source>
</reference>
<accession>A0A7J5U2M2</accession>
<dbReference type="InterPro" id="IPR016181">
    <property type="entry name" value="Acyl_CoA_acyltransferase"/>
</dbReference>
<keyword evidence="2" id="KW-0808">Transferase</keyword>
<evidence type="ECO:0000313" key="3">
    <source>
        <dbReference type="Proteomes" id="UP000488299"/>
    </source>
</evidence>
<dbReference type="PROSITE" id="PS51186">
    <property type="entry name" value="GNAT"/>
    <property type="match status" value="1"/>
</dbReference>
<dbReference type="RefSeq" id="WP_152124214.1">
    <property type="nucleotide sequence ID" value="NZ_WELI01000003.1"/>
</dbReference>
<dbReference type="AlphaFoldDB" id="A0A7J5U2M2"/>
<gene>
    <name evidence="2" type="ORF">F5984_10550</name>
</gene>
<dbReference type="CDD" id="cd04301">
    <property type="entry name" value="NAT_SF"/>
    <property type="match status" value="1"/>
</dbReference>
<dbReference type="Pfam" id="PF00583">
    <property type="entry name" value="Acetyltransf_1"/>
    <property type="match status" value="1"/>
</dbReference>
<dbReference type="Gene3D" id="3.40.630.30">
    <property type="match status" value="1"/>
</dbReference>
<evidence type="ECO:0000313" key="2">
    <source>
        <dbReference type="EMBL" id="KAB7731234.1"/>
    </source>
</evidence>
<comment type="caution">
    <text evidence="2">The sequence shown here is derived from an EMBL/GenBank/DDBJ whole genome shotgun (WGS) entry which is preliminary data.</text>
</comment>
<sequence>MGVAGTGSVSRLLTPKRVTGDEFRSVLDDLAALRIAVFRDFPYLYEGSTDYEKTYLNTYVRSERSMGLLVYDGDRLVGATTCLPLTDETDEVQAPFRAAGYDLASVFYFGESLLLPAYRGSGWGKRFFEEREAHARRFGTYRLTCFCAVQRPADHPLRPATYRPLDVFWGSLGYRKAPELTTAFYWPDLGEQQSTPKPMVFWTRAL</sequence>
<proteinExistence type="predicted"/>
<dbReference type="GO" id="GO:0016747">
    <property type="term" value="F:acyltransferase activity, transferring groups other than amino-acyl groups"/>
    <property type="evidence" value="ECO:0007669"/>
    <property type="project" value="InterPro"/>
</dbReference>
<organism evidence="2 3">
    <name type="scientific">Rudanella paleaurantiibacter</name>
    <dbReference type="NCBI Taxonomy" id="2614655"/>
    <lineage>
        <taxon>Bacteria</taxon>
        <taxon>Pseudomonadati</taxon>
        <taxon>Bacteroidota</taxon>
        <taxon>Cytophagia</taxon>
        <taxon>Cytophagales</taxon>
        <taxon>Cytophagaceae</taxon>
        <taxon>Rudanella</taxon>
    </lineage>
</organism>
<dbReference type="Proteomes" id="UP000488299">
    <property type="component" value="Unassembled WGS sequence"/>
</dbReference>
<dbReference type="SUPFAM" id="SSF55729">
    <property type="entry name" value="Acyl-CoA N-acyltransferases (Nat)"/>
    <property type="match status" value="1"/>
</dbReference>
<dbReference type="InterPro" id="IPR000182">
    <property type="entry name" value="GNAT_dom"/>
</dbReference>
<evidence type="ECO:0000259" key="1">
    <source>
        <dbReference type="PROSITE" id="PS51186"/>
    </source>
</evidence>
<protein>
    <submittedName>
        <fullName evidence="2">GNAT family N-acetyltransferase</fullName>
    </submittedName>
</protein>